<keyword evidence="3 5" id="KW-1133">Transmembrane helix</keyword>
<feature type="domain" description="Amino acid transporter transmembrane" evidence="6">
    <location>
        <begin position="118"/>
        <end position="522"/>
    </location>
</feature>
<sequence>MDSGYDNPVRLDDGSGNNCNVNLELNSTNTVSYNSINDSSPPTDKSSVYIVPSYAQTPVNGYANGCSGNKNNTSKTEKEKEAYANGMNGNAHEFQSISKKDYQEYDPHQNLNHSRQPTTYMDTMFHLLKASLGTGILAMPNAFHNAGYVVGMIGTLFVGFLCTYNIHILLNTEYELCKRRKVPCMSYPETLQYAVEEGPPSLRRFSPYAKKIGNMFLVAYQIGTSAIYIVFIASNIKDVYSAYYHTDINIRVLMLYLFVPLVLICWIPNLKLLVPFSTIANLVTALSFIIIFFYIFSDIPSIQTREPVGTMKGIPLFFGTVLFAMEAIGVIMPLKNEMKKPKNFGSFFGVLNASMIPISLLYTFIGFFGYLKFGENTKGSITLNLPEEDLLANLVRIFYSAAIYITYALSCYVCYEIVWINGLQENFKDSSCKILWEYVCRTSIVLVTFILAAAIPNLELFISLVGAFCLSAMGMAFPAMAQILVFWCNRKETFGFALMVFKNVIIIMMAILAFTIGISTTIVKFFADEPAKN</sequence>
<evidence type="ECO:0000256" key="3">
    <source>
        <dbReference type="ARBA" id="ARBA00022989"/>
    </source>
</evidence>
<feature type="transmembrane region" description="Helical" evidence="5">
    <location>
        <begin position="500"/>
        <end position="527"/>
    </location>
</feature>
<dbReference type="Pfam" id="PF01490">
    <property type="entry name" value="Aa_trans"/>
    <property type="match status" value="1"/>
</dbReference>
<feature type="transmembrane region" description="Helical" evidence="5">
    <location>
        <begin position="346"/>
        <end position="370"/>
    </location>
</feature>
<feature type="transmembrane region" description="Helical" evidence="5">
    <location>
        <begin position="461"/>
        <end position="488"/>
    </location>
</feature>
<keyword evidence="4 5" id="KW-0472">Membrane</keyword>
<evidence type="ECO:0000259" key="6">
    <source>
        <dbReference type="Pfam" id="PF01490"/>
    </source>
</evidence>
<keyword evidence="8" id="KW-1185">Reference proteome</keyword>
<name>A0AAN9TL85_9HEMI</name>
<evidence type="ECO:0000256" key="5">
    <source>
        <dbReference type="SAM" id="Phobius"/>
    </source>
</evidence>
<evidence type="ECO:0000313" key="8">
    <source>
        <dbReference type="Proteomes" id="UP001367676"/>
    </source>
</evidence>
<feature type="transmembrane region" description="Helical" evidence="5">
    <location>
        <begin position="212"/>
        <end position="236"/>
    </location>
</feature>
<evidence type="ECO:0000256" key="2">
    <source>
        <dbReference type="ARBA" id="ARBA00022692"/>
    </source>
</evidence>
<evidence type="ECO:0000256" key="4">
    <source>
        <dbReference type="ARBA" id="ARBA00023136"/>
    </source>
</evidence>
<organism evidence="7 8">
    <name type="scientific">Parthenolecanium corni</name>
    <dbReference type="NCBI Taxonomy" id="536013"/>
    <lineage>
        <taxon>Eukaryota</taxon>
        <taxon>Metazoa</taxon>
        <taxon>Ecdysozoa</taxon>
        <taxon>Arthropoda</taxon>
        <taxon>Hexapoda</taxon>
        <taxon>Insecta</taxon>
        <taxon>Pterygota</taxon>
        <taxon>Neoptera</taxon>
        <taxon>Paraneoptera</taxon>
        <taxon>Hemiptera</taxon>
        <taxon>Sternorrhyncha</taxon>
        <taxon>Coccoidea</taxon>
        <taxon>Coccidae</taxon>
        <taxon>Parthenolecanium</taxon>
    </lineage>
</organism>
<dbReference type="PANTHER" id="PTHR22950:SF680">
    <property type="entry name" value="PROTON-COUPLED AMINO ACID TRANSPORTER 4-LIKE PROTEIN"/>
    <property type="match status" value="1"/>
</dbReference>
<feature type="transmembrane region" description="Helical" evidence="5">
    <location>
        <begin position="316"/>
        <end position="334"/>
    </location>
</feature>
<proteinExistence type="predicted"/>
<comment type="subcellular location">
    <subcellularLocation>
        <location evidence="1">Membrane</location>
        <topology evidence="1">Multi-pass membrane protein</topology>
    </subcellularLocation>
</comment>
<reference evidence="7 8" key="1">
    <citation type="submission" date="2024-03" db="EMBL/GenBank/DDBJ databases">
        <title>Adaptation during the transition from Ophiocordyceps entomopathogen to insect associate is accompanied by gene loss and intensified selection.</title>
        <authorList>
            <person name="Ward C.M."/>
            <person name="Onetto C.A."/>
            <person name="Borneman A.R."/>
        </authorList>
    </citation>
    <scope>NUCLEOTIDE SEQUENCE [LARGE SCALE GENOMIC DNA]</scope>
    <source>
        <strain evidence="7">AWRI1</strain>
        <tissue evidence="7">Single Adult Female</tissue>
    </source>
</reference>
<dbReference type="AlphaFoldDB" id="A0AAN9TL85"/>
<evidence type="ECO:0000313" key="7">
    <source>
        <dbReference type="EMBL" id="KAK7601200.1"/>
    </source>
</evidence>
<keyword evidence="2 5" id="KW-0812">Transmembrane</keyword>
<dbReference type="PANTHER" id="PTHR22950">
    <property type="entry name" value="AMINO ACID TRANSPORTER"/>
    <property type="match status" value="1"/>
</dbReference>
<gene>
    <name evidence="7" type="ORF">V9T40_008641</name>
</gene>
<evidence type="ECO:0000256" key="1">
    <source>
        <dbReference type="ARBA" id="ARBA00004141"/>
    </source>
</evidence>
<feature type="transmembrane region" description="Helical" evidence="5">
    <location>
        <begin position="390"/>
        <end position="415"/>
    </location>
</feature>
<comment type="caution">
    <text evidence="7">The sequence shown here is derived from an EMBL/GenBank/DDBJ whole genome shotgun (WGS) entry which is preliminary data.</text>
</comment>
<accession>A0AAN9TL85</accession>
<protein>
    <recommendedName>
        <fullName evidence="6">Amino acid transporter transmembrane domain-containing protein</fullName>
    </recommendedName>
</protein>
<dbReference type="GO" id="GO:0005774">
    <property type="term" value="C:vacuolar membrane"/>
    <property type="evidence" value="ECO:0007669"/>
    <property type="project" value="TreeGrafter"/>
</dbReference>
<feature type="transmembrane region" description="Helical" evidence="5">
    <location>
        <begin position="248"/>
        <end position="267"/>
    </location>
</feature>
<dbReference type="Proteomes" id="UP001367676">
    <property type="component" value="Unassembled WGS sequence"/>
</dbReference>
<dbReference type="EMBL" id="JBBCAQ010000010">
    <property type="protein sequence ID" value="KAK7601200.1"/>
    <property type="molecule type" value="Genomic_DNA"/>
</dbReference>
<feature type="transmembrane region" description="Helical" evidence="5">
    <location>
        <begin position="279"/>
        <end position="296"/>
    </location>
</feature>
<feature type="transmembrane region" description="Helical" evidence="5">
    <location>
        <begin position="149"/>
        <end position="170"/>
    </location>
</feature>
<dbReference type="GO" id="GO:0015179">
    <property type="term" value="F:L-amino acid transmembrane transporter activity"/>
    <property type="evidence" value="ECO:0007669"/>
    <property type="project" value="TreeGrafter"/>
</dbReference>
<dbReference type="InterPro" id="IPR013057">
    <property type="entry name" value="AA_transpt_TM"/>
</dbReference>
<feature type="transmembrane region" description="Helical" evidence="5">
    <location>
        <begin position="435"/>
        <end position="455"/>
    </location>
</feature>